<dbReference type="InterPro" id="IPR013517">
    <property type="entry name" value="FG-GAP"/>
</dbReference>
<keyword evidence="4" id="KW-1185">Reference proteome</keyword>
<dbReference type="PANTHER" id="PTHR36220:SF1">
    <property type="entry name" value="GAMMA TUBULIN COMPLEX COMPONENT C-TERMINAL DOMAIN-CONTAINING PROTEIN"/>
    <property type="match status" value="1"/>
</dbReference>
<dbReference type="InterPro" id="IPR013783">
    <property type="entry name" value="Ig-like_fold"/>
</dbReference>
<dbReference type="Proteomes" id="UP000265618">
    <property type="component" value="Unassembled WGS sequence"/>
</dbReference>
<proteinExistence type="predicted"/>
<gene>
    <name evidence="3" type="ORF">KIPB_002859</name>
</gene>
<comment type="caution">
    <text evidence="3">The sequence shown here is derived from an EMBL/GenBank/DDBJ whole genome shotgun (WGS) entry which is preliminary data.</text>
</comment>
<dbReference type="EMBL" id="BDIP01000508">
    <property type="protein sequence ID" value="GIQ81833.1"/>
    <property type="molecule type" value="Genomic_DNA"/>
</dbReference>
<evidence type="ECO:0000256" key="2">
    <source>
        <dbReference type="SAM" id="SignalP"/>
    </source>
</evidence>
<evidence type="ECO:0000313" key="4">
    <source>
        <dbReference type="Proteomes" id="UP000265618"/>
    </source>
</evidence>
<protein>
    <recommendedName>
        <fullName evidence="5">Big-1 domain-containing protein</fullName>
    </recommendedName>
</protein>
<name>A0A9K3CSZ2_9EUKA</name>
<dbReference type="Pfam" id="PF14312">
    <property type="entry name" value="FG-GAP_2"/>
    <property type="match status" value="1"/>
</dbReference>
<evidence type="ECO:0008006" key="5">
    <source>
        <dbReference type="Google" id="ProtNLM"/>
    </source>
</evidence>
<accession>A0A9K3CSZ2</accession>
<reference evidence="3 4" key="1">
    <citation type="journal article" date="2018" name="PLoS ONE">
        <title>The draft genome of Kipferlia bialata reveals reductive genome evolution in fornicate parasites.</title>
        <authorList>
            <person name="Tanifuji G."/>
            <person name="Takabayashi S."/>
            <person name="Kume K."/>
            <person name="Takagi M."/>
            <person name="Nakayama T."/>
            <person name="Kamikawa R."/>
            <person name="Inagaki Y."/>
            <person name="Hashimoto T."/>
        </authorList>
    </citation>
    <scope>NUCLEOTIDE SEQUENCE [LARGE SCALE GENOMIC DNA]</scope>
    <source>
        <strain evidence="3">NY0173</strain>
    </source>
</reference>
<evidence type="ECO:0000313" key="3">
    <source>
        <dbReference type="EMBL" id="GIQ81833.1"/>
    </source>
</evidence>
<dbReference type="PANTHER" id="PTHR36220">
    <property type="entry name" value="UNNAMED PRODUCT"/>
    <property type="match status" value="1"/>
</dbReference>
<dbReference type="Gene3D" id="2.60.40.10">
    <property type="entry name" value="Immunoglobulins"/>
    <property type="match status" value="1"/>
</dbReference>
<organism evidence="3 4">
    <name type="scientific">Kipferlia bialata</name>
    <dbReference type="NCBI Taxonomy" id="797122"/>
    <lineage>
        <taxon>Eukaryota</taxon>
        <taxon>Metamonada</taxon>
        <taxon>Carpediemonas-like organisms</taxon>
        <taxon>Kipferlia</taxon>
    </lineage>
</organism>
<feature type="region of interest" description="Disordered" evidence="1">
    <location>
        <begin position="2887"/>
        <end position="2916"/>
    </location>
</feature>
<keyword evidence="2" id="KW-0732">Signal</keyword>
<evidence type="ECO:0000256" key="1">
    <source>
        <dbReference type="SAM" id="MobiDB-lite"/>
    </source>
</evidence>
<feature type="chain" id="PRO_5039943801" description="Big-1 domain-containing protein" evidence="2">
    <location>
        <begin position="19"/>
        <end position="2994"/>
    </location>
</feature>
<sequence length="2994" mass="311426">MASKGGFAGLFLRCSASAFYVVGDTISRCEQHLGISSPLHLAVNLGAEPQAPETLMAQWRQVDTASLSLSADAPALFGTSLGLTKTGTGVALAVTAPGVLEADGGAEAGGAVYVYDVQDTDSAALPSLSLAATIPCPLTPPVRMNESDRETGRSYTKPLPLAVRPSLIAIADHQCQTTRGLGAVQVMHLSEGVWAHNATLFPRKQSQDLVFATDVAIDYSSTHIAASTRLINSNLYRDPTVVQAAYVYTVSTDGVCVEESSHRFPEQDEYPLDSFTSCRYSVALSDTLLIIGSPDMMKWDSNYGKVAVYGRQSPSDEWVLLGMPGVESKSPDGAFDVAITRVDNALSQWDGLDIVVASSPHAANEDNAPNICVWSEVATWFGDAYFDADQWFKADGPSVAFDGVTIVTGGYEASGSITSIESGPSYLRVSSATVTVTNDVSNTLSCTIEMDPALGSATYVENTIQAIWSVSTGEVSAVSSLYGSIYFDDSRDYGLYSLSISGEADVRLQPGESFGMVVKVFQETLYQDWGHRDGTGWYPDSTHLKYYGGDAYDRVVVPITVVAPSKAPTTASVSPYLLSPTTDTVYVAVMNGSNIGIIPTSEAPLSVTVTGVDGEAVSLPCTWDASTVTSTFAASSLPASALTVGDHSLSVTATYDETDTDFDLTLTVFTDATPTGLIVSQMVAETWTDIALTVSTSGNWAAALVSDMLRYNSALHMYYRRSQYEPFEYQYMLIDDDSDIFEDPFMPPTVEMDGEWMVRSSFNDIVETDAGHTFTASMVFYHLDVSTQMWSETQSIPVTAAGTLAFDWETWDAAGVQFYYGKPGFLPVRLMGGTAVVTTFATADGKGSAHVFTLDRETDTWAYTQTLVPDVLVEGEVFGIVPSIDVSEDRIAVSTFTANTGVQPDTVNAAYEFERDPDTGEWLQESIVPGVTSGWTDDHGYLFFVAIGGDTVVISSQNEYVRTISGVEEPECDGCWAEPFDDEIYGRTRIYSRVPGTGSSKYSYSLEVVIEGHNNGGDSSGQQNIVTQDYVAVMDSGYTRDPKWGEDSVENSGQIEVYRHDSSGSGWTLDATLVPTADADLLGWGQSFAVNGVTGDYELTTLDFYFGEEGYPMISMITILPVPAPLQMVSCPTSIAEGSNDITVSVVDADGSPLSDLAVTLLVTETEAGVETATTHTLTATETAGTYSVQGVTVRDVDTSASITASLGGTVAATVSHFTVSSDDPVTATRILGVTFASTTITSATIDPILLAAGTVHFDVLNGRDASMPGLTGVSITLPGGTAADAVWDEDAEYYTATLVGSIALGDHTASITVADPDFASASFTAPCHVYGTLASVAVSPTTGGTLAAGAGIDISISLLDPSGATLPSMEDYTCYVSAIADAGVDHINSGYGTPVFAEWDVTDSVYTVTSTPVSIDGEAVDVLAQCLVVGSETLDSASASIPVTVTPEVISAQDCVVSLTTNDSAVEWSEESVAAGDGFVVSVALHDTYMNDLSSGEVSVSITLGDTTVLPLPVTFNSDLTVFEASSLSSFDTLAQAVSVSVTADTLDLGTYSFGITANPTPDASQSIQTIPTEAAAGADISVSWVPKDQFGNLITQYESVTCAFVRESATRGTLDLSTSSDPDEYIGSAIPATTVAGASIPVFLVGRIGTSLYSEEHSITITAGAADTWSVGESAVLKVGVEAAVTASVTDQYGNLLTDTSNPLKVNLSDSEGSATTCTYPVDHWVCAVTYSESDPQAVATLYGWQNSQAIGSYTVRVVGDAPDASASTVTPDSAVMGATVLASVQLEAASGMLVVYEPDHPTVTLAWEGDTASVEGVYSSTSKMWLASLTAPTDAASSQNLEVSVNGALFKSHPVTMEDRTPSAAESVVSPALCVVSESQGFSINLSNAGGVTIIDTALTVTLKWSDSDAVYTAGLSTDSGAYSSIILASDVEGARELEVYVDGTLFLTHTVTQYQPPEAAVGEAVEVSGKDADSGYGDVVVMGDGWTIISAPLNGEDDTGTVYIMKKAGGSWSEFAALEPQTTATDGHYGHAMCLSSEDGGDTILYVGQPGREAVDVWQFNPSVYQWEAKGSLQATNGYFGDGFGSILACNSDRVLVGAPYSYNLLVPNTGSAYVFAKDSGTGAYTQEARFESATPEENAMFGSGLGLAGDMAAATTGGDATVAGVTVVLQYDAGLARWETASEIPYGGGDIVLDTELLGVADPDLDGGFGIYTAATGWGALSSPPATSSGKMMGVKESETDAVSLALGGGTLVVAKTNNSEGTGTLTVFTKNADTGGFVEGAPIEVAGTPETVAVDESGNLLVGKSGSDSAGTEVTAFNLASPTALVLVDSPDTYEQGTAGVAVKYYFLDAQSASIAISEGDWVTMSVADGAAVTGAVSAAKEYYTSLIDIPESVGRTALEVDTGNGVLPGAILVAAGPPDATESTLTAGSAVAGVSADFSVTLKSSYGDVVYAAHDVTVTWTYDTPAGTRTSVSGTGTINDTTGVYTVSLTAGPVAKATSVEVFVDTVSLFTDTTVSIVHAAPDASESSISVADSATLKVGDTAAVTASLLDEFTNVCDTADTVTIKFDGIDYPAVWQPSSQTYTASCLVLRAGSQTVSVYTGTTLVKSTSVTPAAVMVPDASTSEITVAGTVVADNTASFSVVLKESGGTTILDEHTVTLKWTYALNHGDPATTIVTSPTIFNSSTGVYTCSLQAGFVAGSYTLEAVVDSVSLVSRSVTIVADSPMPDMCTLAVAGSDSLMVGDTAVVSASLQDIYGNTCDNANAVSVTFDGTVYPAEWESASQTYTASCTLVSEGTKTVSVSSGGSEIKSISVRVAVAPTVPVDPEAPNDFPWPLVIGVTCLAVVGVVGICWCVRGKAETVSETQAVSLKEKDFPPLFFPTETEGAAPTPSNADDGLPEYSSQCDDGEDKPLAVRVQEDWHVVVPVPVIVMPVADAELQPEPTEGGNGEGEQEGGDACGEGVGEEPAPCTLLSANHPVSVAVPDLS</sequence>
<feature type="region of interest" description="Disordered" evidence="1">
    <location>
        <begin position="2946"/>
        <end position="2978"/>
    </location>
</feature>
<feature type="signal peptide" evidence="2">
    <location>
        <begin position="1"/>
        <end position="18"/>
    </location>
</feature>